<dbReference type="OMA" id="AYEMCAG"/>
<dbReference type="PROSITE" id="PS00108">
    <property type="entry name" value="PROTEIN_KINASE_ST"/>
    <property type="match status" value="1"/>
</dbReference>
<comment type="similarity">
    <text evidence="1">Belongs to the GAMAD family.</text>
</comment>
<evidence type="ECO:0000256" key="8">
    <source>
        <dbReference type="ARBA" id="ARBA00047899"/>
    </source>
</evidence>
<keyword evidence="6" id="KW-0418">Kinase</keyword>
<dbReference type="PROSITE" id="PS50011">
    <property type="entry name" value="PROTEIN_KINASE_DOM"/>
    <property type="match status" value="1"/>
</dbReference>
<dbReference type="InterPro" id="IPR004942">
    <property type="entry name" value="Roadblock/LAMTOR2_dom"/>
</dbReference>
<evidence type="ECO:0000259" key="11">
    <source>
        <dbReference type="PROSITE" id="PS50011"/>
    </source>
</evidence>
<evidence type="ECO:0000256" key="7">
    <source>
        <dbReference type="ARBA" id="ARBA00022840"/>
    </source>
</evidence>
<dbReference type="EMBL" id="GL349499">
    <property type="protein sequence ID" value="KNC55348.1"/>
    <property type="molecule type" value="Genomic_DNA"/>
</dbReference>
<dbReference type="GO" id="GO:0004674">
    <property type="term" value="F:protein serine/threonine kinase activity"/>
    <property type="evidence" value="ECO:0007669"/>
    <property type="project" value="UniProtKB-KW"/>
</dbReference>
<dbReference type="SUPFAM" id="SSF56112">
    <property type="entry name" value="Protein kinase-like (PK-like)"/>
    <property type="match status" value="1"/>
</dbReference>
<dbReference type="PANTHER" id="PTHR44899">
    <property type="entry name" value="CAMK FAMILY PROTEIN KINASE"/>
    <property type="match status" value="1"/>
</dbReference>
<dbReference type="eggNOG" id="KOG1826">
    <property type="taxonomic scope" value="Eukaryota"/>
</dbReference>
<evidence type="ECO:0000256" key="1">
    <source>
        <dbReference type="ARBA" id="ARBA00007191"/>
    </source>
</evidence>
<comment type="catalytic activity">
    <reaction evidence="9">
        <text>L-seryl-[protein] + ATP = O-phospho-L-seryl-[protein] + ADP + H(+)</text>
        <dbReference type="Rhea" id="RHEA:17989"/>
        <dbReference type="Rhea" id="RHEA-COMP:9863"/>
        <dbReference type="Rhea" id="RHEA-COMP:11604"/>
        <dbReference type="ChEBI" id="CHEBI:15378"/>
        <dbReference type="ChEBI" id="CHEBI:29999"/>
        <dbReference type="ChEBI" id="CHEBI:30616"/>
        <dbReference type="ChEBI" id="CHEBI:83421"/>
        <dbReference type="ChEBI" id="CHEBI:456216"/>
        <dbReference type="EC" id="2.7.11.1"/>
    </reaction>
</comment>
<dbReference type="STRING" id="461836.A0A0L0DUZ8"/>
<accession>A0A0L0DUZ8</accession>
<evidence type="ECO:0000313" key="12">
    <source>
        <dbReference type="EMBL" id="KNC55348.1"/>
    </source>
</evidence>
<evidence type="ECO:0000256" key="3">
    <source>
        <dbReference type="ARBA" id="ARBA00022527"/>
    </source>
</evidence>
<organism evidence="12 13">
    <name type="scientific">Thecamonas trahens ATCC 50062</name>
    <dbReference type="NCBI Taxonomy" id="461836"/>
    <lineage>
        <taxon>Eukaryota</taxon>
        <taxon>Apusozoa</taxon>
        <taxon>Apusomonadida</taxon>
        <taxon>Apusomonadidae</taxon>
        <taxon>Thecamonas</taxon>
    </lineage>
</organism>
<reference evidence="12 13" key="1">
    <citation type="submission" date="2010-05" db="EMBL/GenBank/DDBJ databases">
        <title>The Genome Sequence of Thecamonas trahens ATCC 50062.</title>
        <authorList>
            <consortium name="The Broad Institute Genome Sequencing Platform"/>
            <person name="Russ C."/>
            <person name="Cuomo C."/>
            <person name="Shea T."/>
            <person name="Young S.K."/>
            <person name="Zeng Q."/>
            <person name="Koehrsen M."/>
            <person name="Haas B."/>
            <person name="Borodovsky M."/>
            <person name="Guigo R."/>
            <person name="Alvarado L."/>
            <person name="Berlin A."/>
            <person name="Bochicchio J."/>
            <person name="Borenstein D."/>
            <person name="Chapman S."/>
            <person name="Chen Z."/>
            <person name="Freedman E."/>
            <person name="Gellesch M."/>
            <person name="Goldberg J."/>
            <person name="Griggs A."/>
            <person name="Gujja S."/>
            <person name="Heilman E."/>
            <person name="Heiman D."/>
            <person name="Hepburn T."/>
            <person name="Howarth C."/>
            <person name="Jen D."/>
            <person name="Larson L."/>
            <person name="Mehta T."/>
            <person name="Park D."/>
            <person name="Pearson M."/>
            <person name="Roberts A."/>
            <person name="Saif S."/>
            <person name="Shenoy N."/>
            <person name="Sisk P."/>
            <person name="Stolte C."/>
            <person name="Sykes S."/>
            <person name="Thomson T."/>
            <person name="Walk T."/>
            <person name="White J."/>
            <person name="Yandava C."/>
            <person name="Burger G."/>
            <person name="Gray M.W."/>
            <person name="Holland P.W.H."/>
            <person name="King N."/>
            <person name="Lang F.B.F."/>
            <person name="Roger A.J."/>
            <person name="Ruiz-Trillo I."/>
            <person name="Lander E."/>
            <person name="Nusbaum C."/>
        </authorList>
    </citation>
    <scope>NUCLEOTIDE SEQUENCE [LARGE SCALE GENOMIC DNA]</scope>
    <source>
        <strain evidence="12 13">ATCC 50062</strain>
    </source>
</reference>
<dbReference type="RefSeq" id="XP_013753081.1">
    <property type="nucleotide sequence ID" value="XM_013897627.1"/>
</dbReference>
<dbReference type="InterPro" id="IPR008271">
    <property type="entry name" value="Ser/Thr_kinase_AS"/>
</dbReference>
<sequence length="591" mass="62061">MEQHKGVQGVIILSHDGIPIRSTLDNDKTISYAALITQLTEKAASVVRELDVTNELTFLRVRSKLNEIMVAPDEQYILIVIQSAGTQYAVKEMEVLGKKRLMKERAIWEVRVIAAAGNGHPYIIGYKEASYANGTVYIVMEYASAGNLSHLVKQYATPSGALPESLLRRLLVQLALALKALHDADFVHRDLKSDNVFLDAGLDVKLGDFGLARSLPRSSYAYTPAGTPGYQAPEIMMGRAYNAKADVWSLGCIAYEMCAGRLPYHPSVKHQIMYMQPGPLPYTYSSGLRSLIGKMLNKNAHSRPSIDAILNDSYMRAAFKDELSADHQALFDASFAFKAPSAATPSHADDIQRHLIGSIRTFDFAESEAAPAEPPVEQLVAKENVGVVSGKKLASAAAALPSPIEGLDADGTGPLADSASVAAPGVSDSVVLYSGIDNLLGDLDLNATLDAETIAAKIQEMNSRFSKISTRAAASDAGSPAVPAHKGSSAAAAPARTPARAGPAVPARHAAEAGAGAAPLKVAAHKMTVSSSVNTSAAKARVANPLFDAPTVSVVESYGVGGGGWGASVAGSYALYGGGGGYGYGAGGLYF</sequence>
<evidence type="ECO:0000256" key="10">
    <source>
        <dbReference type="SAM" id="MobiDB-lite"/>
    </source>
</evidence>
<keyword evidence="5" id="KW-0547">Nucleotide-binding</keyword>
<dbReference type="eggNOG" id="KOG4115">
    <property type="taxonomic scope" value="Eukaryota"/>
</dbReference>
<feature type="domain" description="Protein kinase" evidence="11">
    <location>
        <begin position="47"/>
        <end position="315"/>
    </location>
</feature>
<keyword evidence="7" id="KW-0067">ATP-binding</keyword>
<keyword evidence="3" id="KW-0723">Serine/threonine-protein kinase</keyword>
<dbReference type="OrthoDB" id="9985637at2759"/>
<keyword evidence="4" id="KW-0808">Transferase</keyword>
<dbReference type="PANTHER" id="PTHR44899:SF3">
    <property type="entry name" value="SERINE_THREONINE-PROTEIN KINASE NEK1"/>
    <property type="match status" value="1"/>
</dbReference>
<dbReference type="AlphaFoldDB" id="A0A0L0DUZ8"/>
<dbReference type="GeneID" id="25570320"/>
<evidence type="ECO:0000256" key="6">
    <source>
        <dbReference type="ARBA" id="ARBA00022777"/>
    </source>
</evidence>
<protein>
    <recommendedName>
        <fullName evidence="2">non-specific serine/threonine protein kinase</fullName>
        <ecNumber evidence="2">2.7.11.1</ecNumber>
    </recommendedName>
</protein>
<dbReference type="FunFam" id="3.30.450.30:FF:000011">
    <property type="entry name" value="Dynein light chain roadblock"/>
    <property type="match status" value="1"/>
</dbReference>
<gene>
    <name evidence="12" type="ORF">AMSG_12406</name>
</gene>
<dbReference type="GO" id="GO:0005524">
    <property type="term" value="F:ATP binding"/>
    <property type="evidence" value="ECO:0007669"/>
    <property type="project" value="UniProtKB-KW"/>
</dbReference>
<dbReference type="SMART" id="SM00960">
    <property type="entry name" value="Robl_LC7"/>
    <property type="match status" value="1"/>
</dbReference>
<evidence type="ECO:0000256" key="2">
    <source>
        <dbReference type="ARBA" id="ARBA00012513"/>
    </source>
</evidence>
<dbReference type="Pfam" id="PF00069">
    <property type="entry name" value="Pkinase"/>
    <property type="match status" value="1"/>
</dbReference>
<evidence type="ECO:0000313" key="13">
    <source>
        <dbReference type="Proteomes" id="UP000054408"/>
    </source>
</evidence>
<dbReference type="EC" id="2.7.11.1" evidence="2"/>
<name>A0A0L0DUZ8_THETB</name>
<comment type="catalytic activity">
    <reaction evidence="8">
        <text>L-threonyl-[protein] + ATP = O-phospho-L-threonyl-[protein] + ADP + H(+)</text>
        <dbReference type="Rhea" id="RHEA:46608"/>
        <dbReference type="Rhea" id="RHEA-COMP:11060"/>
        <dbReference type="Rhea" id="RHEA-COMP:11605"/>
        <dbReference type="ChEBI" id="CHEBI:15378"/>
        <dbReference type="ChEBI" id="CHEBI:30013"/>
        <dbReference type="ChEBI" id="CHEBI:30616"/>
        <dbReference type="ChEBI" id="CHEBI:61977"/>
        <dbReference type="ChEBI" id="CHEBI:456216"/>
        <dbReference type="EC" id="2.7.11.1"/>
    </reaction>
</comment>
<dbReference type="Proteomes" id="UP000054408">
    <property type="component" value="Unassembled WGS sequence"/>
</dbReference>
<dbReference type="Gene3D" id="1.10.510.10">
    <property type="entry name" value="Transferase(Phosphotransferase) domain 1"/>
    <property type="match status" value="1"/>
</dbReference>
<dbReference type="InterPro" id="IPR000719">
    <property type="entry name" value="Prot_kinase_dom"/>
</dbReference>
<dbReference type="InterPro" id="IPR051131">
    <property type="entry name" value="NEK_Ser/Thr_kinase_NIMA"/>
</dbReference>
<keyword evidence="13" id="KW-1185">Reference proteome</keyword>
<dbReference type="Gene3D" id="3.30.450.30">
    <property type="entry name" value="Dynein light chain 2a, cytoplasmic"/>
    <property type="match status" value="1"/>
</dbReference>
<proteinExistence type="inferred from homology"/>
<feature type="compositionally biased region" description="Low complexity" evidence="10">
    <location>
        <begin position="481"/>
        <end position="501"/>
    </location>
</feature>
<evidence type="ECO:0000256" key="9">
    <source>
        <dbReference type="ARBA" id="ARBA00048679"/>
    </source>
</evidence>
<dbReference type="InterPro" id="IPR011009">
    <property type="entry name" value="Kinase-like_dom_sf"/>
</dbReference>
<evidence type="ECO:0000256" key="4">
    <source>
        <dbReference type="ARBA" id="ARBA00022679"/>
    </source>
</evidence>
<dbReference type="SMART" id="SM00220">
    <property type="entry name" value="S_TKc"/>
    <property type="match status" value="1"/>
</dbReference>
<feature type="region of interest" description="Disordered" evidence="10">
    <location>
        <begin position="476"/>
        <end position="501"/>
    </location>
</feature>
<dbReference type="SUPFAM" id="SSF103196">
    <property type="entry name" value="Roadblock/LC7 domain"/>
    <property type="match status" value="1"/>
</dbReference>
<evidence type="ECO:0000256" key="5">
    <source>
        <dbReference type="ARBA" id="ARBA00022741"/>
    </source>
</evidence>